<dbReference type="Proteomes" id="UP000028838">
    <property type="component" value="Unassembled WGS sequence"/>
</dbReference>
<comment type="caution">
    <text evidence="2">The sequence shown here is derived from an EMBL/GenBank/DDBJ whole genome shotgun (WGS) entry which is preliminary data.</text>
</comment>
<dbReference type="SUPFAM" id="SSF53254">
    <property type="entry name" value="Phosphoglycerate mutase-like"/>
    <property type="match status" value="2"/>
</dbReference>
<reference evidence="2 3" key="1">
    <citation type="submission" date="2014-07" db="EMBL/GenBank/DDBJ databases">
        <authorList>
            <person name="Sibley D."/>
            <person name="Venepally P."/>
            <person name="Karamycheva S."/>
            <person name="Hadjithomas M."/>
            <person name="Khan A."/>
            <person name="Brunk B."/>
            <person name="Roos D."/>
            <person name="Caler E."/>
            <person name="Lorenzi H."/>
        </authorList>
    </citation>
    <scope>NUCLEOTIDE SEQUENCE [LARGE SCALE GENOMIC DNA]</scope>
    <source>
        <strain evidence="2 3">FOU</strain>
    </source>
</reference>
<feature type="compositionally biased region" description="Polar residues" evidence="1">
    <location>
        <begin position="342"/>
        <end position="353"/>
    </location>
</feature>
<proteinExistence type="predicted"/>
<organism evidence="2 3">
    <name type="scientific">Toxoplasma gondii FOU</name>
    <dbReference type="NCBI Taxonomy" id="943167"/>
    <lineage>
        <taxon>Eukaryota</taxon>
        <taxon>Sar</taxon>
        <taxon>Alveolata</taxon>
        <taxon>Apicomplexa</taxon>
        <taxon>Conoidasida</taxon>
        <taxon>Coccidia</taxon>
        <taxon>Eucoccidiorida</taxon>
        <taxon>Eimeriorina</taxon>
        <taxon>Sarcocystidae</taxon>
        <taxon>Toxoplasma</taxon>
    </lineage>
</organism>
<dbReference type="InterPro" id="IPR029033">
    <property type="entry name" value="His_PPase_superfam"/>
</dbReference>
<dbReference type="Pfam" id="PF00300">
    <property type="entry name" value="His_Phos_1"/>
    <property type="match status" value="2"/>
</dbReference>
<feature type="region of interest" description="Disordered" evidence="1">
    <location>
        <begin position="679"/>
        <end position="698"/>
    </location>
</feature>
<dbReference type="GO" id="GO:0005737">
    <property type="term" value="C:cytoplasm"/>
    <property type="evidence" value="ECO:0007669"/>
    <property type="project" value="TreeGrafter"/>
</dbReference>
<dbReference type="InterPro" id="IPR013078">
    <property type="entry name" value="His_Pase_superF_clade-1"/>
</dbReference>
<dbReference type="PANTHER" id="PTHR48100:SF1">
    <property type="entry name" value="HISTIDINE PHOSPHATASE FAMILY PROTEIN-RELATED"/>
    <property type="match status" value="1"/>
</dbReference>
<protein>
    <submittedName>
        <fullName evidence="2">Phosphoglycerate mutase family protein</fullName>
    </submittedName>
</protein>
<dbReference type="SMART" id="SM00855">
    <property type="entry name" value="PGAM"/>
    <property type="match status" value="1"/>
</dbReference>
<feature type="compositionally biased region" description="Polar residues" evidence="1">
    <location>
        <begin position="137"/>
        <end position="162"/>
    </location>
</feature>
<dbReference type="Gene3D" id="3.40.50.1240">
    <property type="entry name" value="Phosphoglycerate mutase-like"/>
    <property type="match status" value="1"/>
</dbReference>
<feature type="compositionally biased region" description="Polar residues" evidence="1">
    <location>
        <begin position="66"/>
        <end position="75"/>
    </location>
</feature>
<name>A0A086JZ17_TOXGO</name>
<feature type="region of interest" description="Disordered" evidence="1">
    <location>
        <begin position="315"/>
        <end position="400"/>
    </location>
</feature>
<dbReference type="AlphaFoldDB" id="A0A086JZ17"/>
<feature type="compositionally biased region" description="Low complexity" evidence="1">
    <location>
        <begin position="682"/>
        <end position="694"/>
    </location>
</feature>
<dbReference type="CDD" id="cd07067">
    <property type="entry name" value="HP_PGM_like"/>
    <property type="match status" value="1"/>
</dbReference>
<accession>A0A086JZ17</accession>
<dbReference type="VEuPathDB" id="ToxoDB:TGFOU_276210"/>
<gene>
    <name evidence="2" type="ORF">TGFOU_276210</name>
</gene>
<dbReference type="EMBL" id="AEYH02002581">
    <property type="protein sequence ID" value="KFG37385.1"/>
    <property type="molecule type" value="Genomic_DNA"/>
</dbReference>
<sequence>MGCTYPASVLFLRSQRARSPISQTTSSLRQVSSDRPACFQRAKHLILLALLFLSVDQVPLQSAALQATTPETPTENLKRVGSPAPAHRASVSLLQSSETRLSPNLSALERVPPVSGAFFERDSPRASIGESLRERTPGSQKKSPATSSSLGSESPSHQNRVSSPGDALSSETHEMISFARPLCSGPDCTRVLAFATQSGIHSGIQEAITLHHSGLGSRINPRVPSRHTFSFEERPASRAPAEPSQTLYSRTSFSSLRLHSASPFVPPAFLTLSRGFFSSPAENGKVREVAERHPCEGPALLGQTVLVSHTAQKISEGSPHFSRAGGSSVTPTDPEEPVSSLELKSSSERQSPLQPVVSEVDAWATSRETGVSPNPAVPNSSPPVPQQSPAPASNTSNRRGIAGRVGRLRSFVTNVAHAVQSMWRRRWGRQRRVQTPSHMARVVGTWLKENEEDIKRGEKRLLILMRHAESEFNEWRRDSFRRLRFRDMLRYDPNMPDVCLTDRGLQQCENAARFYAQVRAELPSLQVDAYLVSPLSRAIQTALYTFSCPVASHDPNQRPLAGPLEGDSPPLRRGSQRAHEKWLLLPLLRERTDTTGDTGRRAEALRSHLESLKAKGRLPLQCNVDRDLDWSLMNPLNEWWLQFADWELENAEKLLSSRWYEPHEEQHRRLTVDDHAQETLRASSSSQGLASAAGEENTAQLRDQLESEGRQAPPETEPETVRDKLQMALKDYSTHMQDMVRQQFWAQRLQASWRFRRVPLESERAVQARMRLVLRAICSVKDARVVVIVGHSIAFRMLTRTAKMGNAAIVPFALDCEAKTVTELY</sequence>
<dbReference type="GO" id="GO:0016791">
    <property type="term" value="F:phosphatase activity"/>
    <property type="evidence" value="ECO:0007669"/>
    <property type="project" value="TreeGrafter"/>
</dbReference>
<evidence type="ECO:0000313" key="3">
    <source>
        <dbReference type="Proteomes" id="UP000028838"/>
    </source>
</evidence>
<dbReference type="PANTHER" id="PTHR48100">
    <property type="entry name" value="BROAD-SPECIFICITY PHOSPHATASE YOR283W-RELATED"/>
    <property type="match status" value="1"/>
</dbReference>
<dbReference type="OrthoDB" id="333438at2759"/>
<feature type="region of interest" description="Disordered" evidence="1">
    <location>
        <begin position="66"/>
        <end position="95"/>
    </location>
</feature>
<evidence type="ECO:0000256" key="1">
    <source>
        <dbReference type="SAM" id="MobiDB-lite"/>
    </source>
</evidence>
<evidence type="ECO:0000313" key="2">
    <source>
        <dbReference type="EMBL" id="KFG37385.1"/>
    </source>
</evidence>
<dbReference type="InterPro" id="IPR050275">
    <property type="entry name" value="PGM_Phosphatase"/>
</dbReference>
<feature type="region of interest" description="Disordered" evidence="1">
    <location>
        <begin position="116"/>
        <end position="170"/>
    </location>
</feature>